<keyword evidence="2" id="KW-1185">Reference proteome</keyword>
<dbReference type="Proteomes" id="UP001139207">
    <property type="component" value="Unassembled WGS sequence"/>
</dbReference>
<dbReference type="EMBL" id="JALIEA010000017">
    <property type="protein sequence ID" value="MCJ7859250.1"/>
    <property type="molecule type" value="Genomic_DNA"/>
</dbReference>
<dbReference type="RefSeq" id="WP_244804980.1">
    <property type="nucleotide sequence ID" value="NZ_JALIEA010000017.1"/>
</dbReference>
<evidence type="ECO:0000313" key="1">
    <source>
        <dbReference type="EMBL" id="MCJ7859250.1"/>
    </source>
</evidence>
<name>A0A9X1WID9_9CORY</name>
<comment type="caution">
    <text evidence="1">The sequence shown here is derived from an EMBL/GenBank/DDBJ whole genome shotgun (WGS) entry which is preliminary data.</text>
</comment>
<organism evidence="1 2">
    <name type="scientific">Corynebacterium kalidii</name>
    <dbReference type="NCBI Taxonomy" id="2931982"/>
    <lineage>
        <taxon>Bacteria</taxon>
        <taxon>Bacillati</taxon>
        <taxon>Actinomycetota</taxon>
        <taxon>Actinomycetes</taxon>
        <taxon>Mycobacteriales</taxon>
        <taxon>Corynebacteriaceae</taxon>
        <taxon>Corynebacterium</taxon>
    </lineage>
</organism>
<protein>
    <submittedName>
        <fullName evidence="1">Uncharacterized protein</fullName>
    </submittedName>
</protein>
<evidence type="ECO:0000313" key="2">
    <source>
        <dbReference type="Proteomes" id="UP001139207"/>
    </source>
</evidence>
<dbReference type="AlphaFoldDB" id="A0A9X1WID9"/>
<proteinExistence type="predicted"/>
<sequence length="77" mass="8849">MRFCECVEVPTGRPDPRSPYDEGWQLIWNPLCPRHGADDVDPDHDLIDQEYGLVQTGAGEWVDREDFDDDTGERRSA</sequence>
<gene>
    <name evidence="1" type="ORF">MUN33_11090</name>
</gene>
<reference evidence="1" key="1">
    <citation type="submission" date="2022-04" db="EMBL/GenBank/DDBJ databases">
        <title>Corynebacterium kalidii LD5P10.</title>
        <authorList>
            <person name="Sun J.Q."/>
        </authorList>
    </citation>
    <scope>NUCLEOTIDE SEQUENCE</scope>
    <source>
        <strain evidence="1">LD5P10</strain>
    </source>
</reference>
<accession>A0A9X1WID9</accession>